<comment type="caution">
    <text evidence="10">The sequence shown here is derived from an EMBL/GenBank/DDBJ whole genome shotgun (WGS) entry which is preliminary data.</text>
</comment>
<evidence type="ECO:0000256" key="4">
    <source>
        <dbReference type="ARBA" id="ARBA00022553"/>
    </source>
</evidence>
<dbReference type="EMBL" id="RDQL01000008">
    <property type="protein sequence ID" value="RMW99439.1"/>
    <property type="molecule type" value="Genomic_DNA"/>
</dbReference>
<evidence type="ECO:0000256" key="6">
    <source>
        <dbReference type="ARBA" id="ARBA00022777"/>
    </source>
</evidence>
<proteinExistence type="predicted"/>
<feature type="domain" description="Histidine kinase" evidence="9">
    <location>
        <begin position="212"/>
        <end position="457"/>
    </location>
</feature>
<evidence type="ECO:0000256" key="5">
    <source>
        <dbReference type="ARBA" id="ARBA00022679"/>
    </source>
</evidence>
<dbReference type="InterPro" id="IPR003594">
    <property type="entry name" value="HATPase_dom"/>
</dbReference>
<dbReference type="Pfam" id="PF02518">
    <property type="entry name" value="HATPase_c"/>
    <property type="match status" value="1"/>
</dbReference>
<dbReference type="InterPro" id="IPR036890">
    <property type="entry name" value="HATPase_C_sf"/>
</dbReference>
<sequence length="481" mass="54496">MMWMNFVILQIVAVLATLWWSPSWLHLLAAALAAAWLWWLGWLWQGMHFHRWAKEEGAAPRRFVGLWADLQYFWRKQQRKQQVRLERLSSSLDELRMAVQASPNGVVLLEADWHIAWLNRMSCEHFGLNPKDEGQNLLTLVRDPELASYCAVGDFREMLKMDGRSVSLSDMGRRRLAIQIFPYGEGGKRLLLSSDITHLQHADAMRRDFIANVSHEIRTPLTIFAGYVETLQTLPLEQAEREQYYARMQQQARRMQLLVEDLLMLSRLEGSPLPDLSECVDMTALLRGCRDEAQALSCALAPEADAPVHAVHLYYEDERGQRHDLSALDAAQPQAWPVMGQLAGVEKELHSAFANLVANAVRYTPAGGVIELLWRWQPDGSASFAVRDTGPGIAPEHLPRLAERFYRVDRSRSRETGGTGLGLAIVKHVAQRHGGDLRIQSTVGEGSCFQIDLPSTRLMTPAALAEAEAERQRKERLLQGR</sequence>
<dbReference type="Gene3D" id="3.30.565.10">
    <property type="entry name" value="Histidine kinase-like ATPase, C-terminal domain"/>
    <property type="match status" value="1"/>
</dbReference>
<keyword evidence="6 10" id="KW-0418">Kinase</keyword>
<dbReference type="PRINTS" id="PR00344">
    <property type="entry name" value="BCTRLSENSOR"/>
</dbReference>
<evidence type="ECO:0000256" key="1">
    <source>
        <dbReference type="ARBA" id="ARBA00000085"/>
    </source>
</evidence>
<keyword evidence="8" id="KW-0472">Membrane</keyword>
<dbReference type="SMART" id="SM00388">
    <property type="entry name" value="HisKA"/>
    <property type="match status" value="1"/>
</dbReference>
<dbReference type="FunFam" id="3.30.565.10:FF:000006">
    <property type="entry name" value="Sensor histidine kinase WalK"/>
    <property type="match status" value="1"/>
</dbReference>
<evidence type="ECO:0000256" key="3">
    <source>
        <dbReference type="ARBA" id="ARBA00012438"/>
    </source>
</evidence>
<dbReference type="CDD" id="cd00130">
    <property type="entry name" value="PAS"/>
    <property type="match status" value="1"/>
</dbReference>
<keyword evidence="11" id="KW-1185">Reference proteome</keyword>
<dbReference type="EC" id="2.7.13.3" evidence="3"/>
<evidence type="ECO:0000313" key="10">
    <source>
        <dbReference type="EMBL" id="RMW99439.1"/>
    </source>
</evidence>
<dbReference type="PANTHER" id="PTHR45453:SF1">
    <property type="entry name" value="PHOSPHATE REGULON SENSOR PROTEIN PHOR"/>
    <property type="match status" value="1"/>
</dbReference>
<dbReference type="AlphaFoldDB" id="A0A3M6Q8H8"/>
<gene>
    <name evidence="10" type="ORF">EBQ25_07195</name>
</gene>
<organism evidence="10 11">
    <name type="scientific">Allofranklinella schreckenbergeri</name>
    <dbReference type="NCBI Taxonomy" id="1076744"/>
    <lineage>
        <taxon>Bacteria</taxon>
        <taxon>Pseudomonadati</taxon>
        <taxon>Pseudomonadota</taxon>
        <taxon>Betaproteobacteria</taxon>
        <taxon>Burkholderiales</taxon>
        <taxon>Comamonadaceae</taxon>
        <taxon>Allofranklinella</taxon>
    </lineage>
</organism>
<protein>
    <recommendedName>
        <fullName evidence="3">histidine kinase</fullName>
        <ecNumber evidence="3">2.7.13.3</ecNumber>
    </recommendedName>
</protein>
<dbReference type="Pfam" id="PF00512">
    <property type="entry name" value="HisKA"/>
    <property type="match status" value="1"/>
</dbReference>
<dbReference type="PANTHER" id="PTHR45453">
    <property type="entry name" value="PHOSPHATE REGULON SENSOR PROTEIN PHOR"/>
    <property type="match status" value="1"/>
</dbReference>
<dbReference type="Proteomes" id="UP000267035">
    <property type="component" value="Unassembled WGS sequence"/>
</dbReference>
<dbReference type="InterPro" id="IPR036097">
    <property type="entry name" value="HisK_dim/P_sf"/>
</dbReference>
<dbReference type="GO" id="GO:0005886">
    <property type="term" value="C:plasma membrane"/>
    <property type="evidence" value="ECO:0007669"/>
    <property type="project" value="UniProtKB-SubCell"/>
</dbReference>
<reference evidence="10 11" key="1">
    <citation type="submission" date="2018-10" db="EMBL/GenBank/DDBJ databases">
        <title>Comamonadaceae CDC group NO-1 genome sequencing and assembly.</title>
        <authorList>
            <person name="Bernier A.-M."/>
            <person name="Bernard K."/>
        </authorList>
    </citation>
    <scope>NUCLEOTIDE SEQUENCE [LARGE SCALE GENOMIC DNA]</scope>
    <source>
        <strain evidence="10 11">NML161473</strain>
    </source>
</reference>
<name>A0A3M6Q8H8_9BURK</name>
<dbReference type="Gene3D" id="1.10.287.130">
    <property type="match status" value="1"/>
</dbReference>
<dbReference type="CDD" id="cd00082">
    <property type="entry name" value="HisKA"/>
    <property type="match status" value="1"/>
</dbReference>
<dbReference type="InterPro" id="IPR004358">
    <property type="entry name" value="Sig_transdc_His_kin-like_C"/>
</dbReference>
<dbReference type="PROSITE" id="PS50109">
    <property type="entry name" value="HIS_KIN"/>
    <property type="match status" value="1"/>
</dbReference>
<dbReference type="GO" id="GO:0016036">
    <property type="term" value="P:cellular response to phosphate starvation"/>
    <property type="evidence" value="ECO:0007669"/>
    <property type="project" value="TreeGrafter"/>
</dbReference>
<evidence type="ECO:0000259" key="9">
    <source>
        <dbReference type="PROSITE" id="PS50109"/>
    </source>
</evidence>
<keyword evidence="7" id="KW-0902">Two-component regulatory system</keyword>
<dbReference type="GO" id="GO:0004721">
    <property type="term" value="F:phosphoprotein phosphatase activity"/>
    <property type="evidence" value="ECO:0007669"/>
    <property type="project" value="TreeGrafter"/>
</dbReference>
<accession>A0A3M6Q8H8</accession>
<dbReference type="Gene3D" id="3.30.450.20">
    <property type="entry name" value="PAS domain"/>
    <property type="match status" value="1"/>
</dbReference>
<dbReference type="InterPro" id="IPR035965">
    <property type="entry name" value="PAS-like_dom_sf"/>
</dbReference>
<dbReference type="InterPro" id="IPR005467">
    <property type="entry name" value="His_kinase_dom"/>
</dbReference>
<keyword evidence="5" id="KW-0808">Transferase</keyword>
<comment type="catalytic activity">
    <reaction evidence="1">
        <text>ATP + protein L-histidine = ADP + protein N-phospho-L-histidine.</text>
        <dbReference type="EC" id="2.7.13.3"/>
    </reaction>
</comment>
<dbReference type="SMART" id="SM00387">
    <property type="entry name" value="HATPase_c"/>
    <property type="match status" value="1"/>
</dbReference>
<evidence type="ECO:0000256" key="8">
    <source>
        <dbReference type="ARBA" id="ARBA00023136"/>
    </source>
</evidence>
<evidence type="ECO:0000256" key="2">
    <source>
        <dbReference type="ARBA" id="ARBA00004429"/>
    </source>
</evidence>
<keyword evidence="4" id="KW-0597">Phosphoprotein</keyword>
<comment type="subcellular location">
    <subcellularLocation>
        <location evidence="2">Cell inner membrane</location>
        <topology evidence="2">Multi-pass membrane protein</topology>
    </subcellularLocation>
</comment>
<dbReference type="FunFam" id="1.10.287.130:FF:000001">
    <property type="entry name" value="Two-component sensor histidine kinase"/>
    <property type="match status" value="1"/>
</dbReference>
<dbReference type="RefSeq" id="WP_122254075.1">
    <property type="nucleotide sequence ID" value="NZ_RDQL01000008.1"/>
</dbReference>
<dbReference type="InterPro" id="IPR003661">
    <property type="entry name" value="HisK_dim/P_dom"/>
</dbReference>
<dbReference type="InterPro" id="IPR000014">
    <property type="entry name" value="PAS"/>
</dbReference>
<dbReference type="SUPFAM" id="SSF47384">
    <property type="entry name" value="Homodimeric domain of signal transducing histidine kinase"/>
    <property type="match status" value="1"/>
</dbReference>
<dbReference type="SUPFAM" id="SSF55874">
    <property type="entry name" value="ATPase domain of HSP90 chaperone/DNA topoisomerase II/histidine kinase"/>
    <property type="match status" value="1"/>
</dbReference>
<evidence type="ECO:0000313" key="11">
    <source>
        <dbReference type="Proteomes" id="UP000267035"/>
    </source>
</evidence>
<evidence type="ECO:0000256" key="7">
    <source>
        <dbReference type="ARBA" id="ARBA00023012"/>
    </source>
</evidence>
<dbReference type="GO" id="GO:0000155">
    <property type="term" value="F:phosphorelay sensor kinase activity"/>
    <property type="evidence" value="ECO:0007669"/>
    <property type="project" value="InterPro"/>
</dbReference>
<dbReference type="SUPFAM" id="SSF55785">
    <property type="entry name" value="PYP-like sensor domain (PAS domain)"/>
    <property type="match status" value="1"/>
</dbReference>
<dbReference type="InterPro" id="IPR050351">
    <property type="entry name" value="BphY/WalK/GraS-like"/>
</dbReference>